<dbReference type="SUPFAM" id="SSF53720">
    <property type="entry name" value="ALDH-like"/>
    <property type="match status" value="1"/>
</dbReference>
<protein>
    <submittedName>
        <fullName evidence="5">Aldedh domain-containing protein</fullName>
    </submittedName>
</protein>
<evidence type="ECO:0000259" key="4">
    <source>
        <dbReference type="Pfam" id="PF00171"/>
    </source>
</evidence>
<evidence type="ECO:0000313" key="5">
    <source>
        <dbReference type="EMBL" id="KAL2538027.1"/>
    </source>
</evidence>
<evidence type="ECO:0000256" key="1">
    <source>
        <dbReference type="ARBA" id="ARBA00009986"/>
    </source>
</evidence>
<dbReference type="Gene3D" id="3.40.309.10">
    <property type="entry name" value="Aldehyde Dehydrogenase, Chain A, domain 2"/>
    <property type="match status" value="1"/>
</dbReference>
<comment type="similarity">
    <text evidence="1">Belongs to the aldehyde dehydrogenase family.</text>
</comment>
<evidence type="ECO:0000313" key="6">
    <source>
        <dbReference type="Proteomes" id="UP001604277"/>
    </source>
</evidence>
<dbReference type="InterPro" id="IPR016163">
    <property type="entry name" value="Ald_DH_C"/>
</dbReference>
<evidence type="ECO:0000256" key="2">
    <source>
        <dbReference type="ARBA" id="ARBA00023002"/>
    </source>
</evidence>
<dbReference type="PANTHER" id="PTHR43521:SF1">
    <property type="entry name" value="ALPHA-AMINOADIPIC SEMIALDEHYDE DEHYDROGENASE"/>
    <property type="match status" value="1"/>
</dbReference>
<evidence type="ECO:0000256" key="3">
    <source>
        <dbReference type="ARBA" id="ARBA00023027"/>
    </source>
</evidence>
<accession>A0ABD1VLD6</accession>
<dbReference type="InterPro" id="IPR015590">
    <property type="entry name" value="Aldehyde_DH_dom"/>
</dbReference>
<dbReference type="InterPro" id="IPR016161">
    <property type="entry name" value="Ald_DH/histidinol_DH"/>
</dbReference>
<name>A0ABD1VLD6_9LAMI</name>
<organism evidence="5 6">
    <name type="scientific">Forsythia ovata</name>
    <dbReference type="NCBI Taxonomy" id="205694"/>
    <lineage>
        <taxon>Eukaryota</taxon>
        <taxon>Viridiplantae</taxon>
        <taxon>Streptophyta</taxon>
        <taxon>Embryophyta</taxon>
        <taxon>Tracheophyta</taxon>
        <taxon>Spermatophyta</taxon>
        <taxon>Magnoliopsida</taxon>
        <taxon>eudicotyledons</taxon>
        <taxon>Gunneridae</taxon>
        <taxon>Pentapetalae</taxon>
        <taxon>asterids</taxon>
        <taxon>lamiids</taxon>
        <taxon>Lamiales</taxon>
        <taxon>Oleaceae</taxon>
        <taxon>Forsythieae</taxon>
        <taxon>Forsythia</taxon>
    </lineage>
</organism>
<reference evidence="6" key="1">
    <citation type="submission" date="2024-07" db="EMBL/GenBank/DDBJ databases">
        <title>Two chromosome-level genome assemblies of Korean endemic species Abeliophyllum distichum and Forsythia ovata (Oleaceae).</title>
        <authorList>
            <person name="Jang H."/>
        </authorList>
    </citation>
    <scope>NUCLEOTIDE SEQUENCE [LARGE SCALE GENOMIC DNA]</scope>
</reference>
<proteinExistence type="inferred from homology"/>
<dbReference type="Pfam" id="PF00171">
    <property type="entry name" value="Aldedh"/>
    <property type="match status" value="1"/>
</dbReference>
<dbReference type="PANTHER" id="PTHR43521">
    <property type="entry name" value="ALPHA-AMINOADIPIC SEMIALDEHYDE DEHYDROGENASE"/>
    <property type="match status" value="1"/>
</dbReference>
<feature type="domain" description="Aldehyde dehydrogenase" evidence="4">
    <location>
        <begin position="2"/>
        <end position="48"/>
    </location>
</feature>
<comment type="caution">
    <text evidence="5">The sequence shown here is derived from an EMBL/GenBank/DDBJ whole genome shotgun (WGS) entry which is preliminary data.</text>
</comment>
<dbReference type="AlphaFoldDB" id="A0ABD1VLD6"/>
<gene>
    <name evidence="5" type="ORF">Fot_19418</name>
</gene>
<keyword evidence="6" id="KW-1185">Reference proteome</keyword>
<keyword evidence="2" id="KW-0560">Oxidoreductase</keyword>
<dbReference type="InterPro" id="IPR044638">
    <property type="entry name" value="ALDH7A1-like"/>
</dbReference>
<sequence>MGRKILTCGNVTESEGNFVQPTIVEIFQNADVVKEELFGQVLYVMKFQLDLFFAACSTFLALAYNTASGIHGGLSFWSRGLGIATVEVVQSSTYRSVTSKFFKGMELWGRHTVRQDLEWNN</sequence>
<dbReference type="EMBL" id="JBFOLJ010000005">
    <property type="protein sequence ID" value="KAL2538027.1"/>
    <property type="molecule type" value="Genomic_DNA"/>
</dbReference>
<dbReference type="GO" id="GO:0016491">
    <property type="term" value="F:oxidoreductase activity"/>
    <property type="evidence" value="ECO:0007669"/>
    <property type="project" value="UniProtKB-KW"/>
</dbReference>
<keyword evidence="3" id="KW-0520">NAD</keyword>
<dbReference type="Proteomes" id="UP001604277">
    <property type="component" value="Unassembled WGS sequence"/>
</dbReference>